<proteinExistence type="predicted"/>
<evidence type="ECO:0008006" key="4">
    <source>
        <dbReference type="Google" id="ProtNLM"/>
    </source>
</evidence>
<sequence length="64" mass="6928">MTAENPTEDPELTPTVRTRARNIGIPEERLLAHIERGTLVLDGEPVTDLDTPAPPGTRIQVAGQ</sequence>
<protein>
    <recommendedName>
        <fullName evidence="4">RNA pseudouridine synthase</fullName>
    </recommendedName>
</protein>
<accession>A0ABQ0S2A1</accession>
<evidence type="ECO:0000256" key="1">
    <source>
        <dbReference type="SAM" id="MobiDB-lite"/>
    </source>
</evidence>
<comment type="caution">
    <text evidence="2">The sequence shown here is derived from an EMBL/GenBank/DDBJ whole genome shotgun (WGS) entry which is preliminary data.</text>
</comment>
<gene>
    <name evidence="2" type="ORF">PSA01_40550</name>
</gene>
<evidence type="ECO:0000313" key="2">
    <source>
        <dbReference type="EMBL" id="GEC27026.1"/>
    </source>
</evidence>
<reference evidence="2 3" key="1">
    <citation type="submission" date="2019-06" db="EMBL/GenBank/DDBJ databases">
        <title>Whole genome shotgun sequence of Pseudonocardia saturnea NBRC 14499.</title>
        <authorList>
            <person name="Hosoyama A."/>
            <person name="Uohara A."/>
            <person name="Ohji S."/>
            <person name="Ichikawa N."/>
        </authorList>
    </citation>
    <scope>NUCLEOTIDE SEQUENCE [LARGE SCALE GENOMIC DNA]</scope>
    <source>
        <strain evidence="2 3">NBRC 14499</strain>
    </source>
</reference>
<organism evidence="2 3">
    <name type="scientific">Pseudonocardia saturnea</name>
    <dbReference type="NCBI Taxonomy" id="33909"/>
    <lineage>
        <taxon>Bacteria</taxon>
        <taxon>Bacillati</taxon>
        <taxon>Actinomycetota</taxon>
        <taxon>Actinomycetes</taxon>
        <taxon>Pseudonocardiales</taxon>
        <taxon>Pseudonocardiaceae</taxon>
        <taxon>Pseudonocardia</taxon>
    </lineage>
</organism>
<dbReference type="RefSeq" id="WP_085915784.1">
    <property type="nucleotide sequence ID" value="NZ_BJNH01000047.1"/>
</dbReference>
<name>A0ABQ0S2A1_9PSEU</name>
<keyword evidence="3" id="KW-1185">Reference proteome</keyword>
<dbReference type="EMBL" id="BJNH01000047">
    <property type="protein sequence ID" value="GEC27026.1"/>
    <property type="molecule type" value="Genomic_DNA"/>
</dbReference>
<dbReference type="Proteomes" id="UP000320693">
    <property type="component" value="Unassembled WGS sequence"/>
</dbReference>
<evidence type="ECO:0000313" key="3">
    <source>
        <dbReference type="Proteomes" id="UP000320693"/>
    </source>
</evidence>
<feature type="region of interest" description="Disordered" evidence="1">
    <location>
        <begin position="44"/>
        <end position="64"/>
    </location>
</feature>